<dbReference type="CDD" id="cd16655">
    <property type="entry name" value="RING-Ubox_WDSUB1-like"/>
    <property type="match status" value="1"/>
</dbReference>
<keyword evidence="6" id="KW-0175">Coiled coil</keyword>
<accession>A0A7J7MS96</accession>
<dbReference type="SUPFAM" id="SSF56112">
    <property type="entry name" value="Protein kinase-like (PK-like)"/>
    <property type="match status" value="1"/>
</dbReference>
<dbReference type="InterPro" id="IPR051348">
    <property type="entry name" value="U-box_ubiquitin_ligases"/>
</dbReference>
<evidence type="ECO:0000256" key="6">
    <source>
        <dbReference type="SAM" id="Coils"/>
    </source>
</evidence>
<dbReference type="GO" id="GO:0005524">
    <property type="term" value="F:ATP binding"/>
    <property type="evidence" value="ECO:0007669"/>
    <property type="project" value="InterPro"/>
</dbReference>
<dbReference type="AlphaFoldDB" id="A0A7J7MS96"/>
<feature type="coiled-coil region" evidence="6">
    <location>
        <begin position="326"/>
        <end position="444"/>
    </location>
</feature>
<evidence type="ECO:0000256" key="4">
    <source>
        <dbReference type="ARBA" id="ARBA00022679"/>
    </source>
</evidence>
<dbReference type="Pfam" id="PF04564">
    <property type="entry name" value="U-box"/>
    <property type="match status" value="1"/>
</dbReference>
<dbReference type="EMBL" id="JACGCM010001272">
    <property type="protein sequence ID" value="KAF6157756.1"/>
    <property type="molecule type" value="Genomic_DNA"/>
</dbReference>
<dbReference type="Gene3D" id="3.40.50.620">
    <property type="entry name" value="HUPs"/>
    <property type="match status" value="1"/>
</dbReference>
<dbReference type="PROSITE" id="PS00108">
    <property type="entry name" value="PROTEIN_KINASE_ST"/>
    <property type="match status" value="1"/>
</dbReference>
<dbReference type="UniPathway" id="UPA00143"/>
<evidence type="ECO:0000259" key="7">
    <source>
        <dbReference type="PROSITE" id="PS50011"/>
    </source>
</evidence>
<dbReference type="SMART" id="SM00220">
    <property type="entry name" value="S_TKc"/>
    <property type="match status" value="1"/>
</dbReference>
<keyword evidence="4" id="KW-0808">Transferase</keyword>
<evidence type="ECO:0000259" key="8">
    <source>
        <dbReference type="PROSITE" id="PS51698"/>
    </source>
</evidence>
<dbReference type="InterPro" id="IPR008271">
    <property type="entry name" value="Ser/Thr_kinase_AS"/>
</dbReference>
<dbReference type="InterPro" id="IPR000719">
    <property type="entry name" value="Prot_kinase_dom"/>
</dbReference>
<dbReference type="GO" id="GO:0016567">
    <property type="term" value="P:protein ubiquitination"/>
    <property type="evidence" value="ECO:0007669"/>
    <property type="project" value="UniProtKB-UniPathway"/>
</dbReference>
<sequence length="816" mass="91682">MMNSTPSPALLEQITVMNGDDTVHVAVGKDVKESKSVLIWALENFRGKKICIIHIHELNKMVIPFLGGRFPANKLKKEHVQAYEQKVINEYLLVCTRVGVRAEKLDIEKDSIEKGIVELVAEHKIKRLVMGAAVDKHHSKRITVLKSKKAVFVSQQADTSCSIWFVCKGLLIQTREGTLDKTDIGPLPLQLLGEVSKALQSNHLEWSKSLNLDRRKVTKPVEDLFSRVKSVRTASHAVRVAALTCPEAVGTPQVLSDFISAVGKEGTDKGSTLPSVHVSVEDIIYPSSTNELKDESVCDDIYHRLQQSMAEAENFKKEVYEESLRRRKVEKDYIEATNNAKQSEKLYASEVKIRKEMEEALARETHELNSMTSKLEEVRAQLSTVEGQKEELEIQIYDSKDMVKELEVKLVSFVELMKTVKEERERLESERDKAVTQATELRISTVKAASSQTPQFLSDFSLLEIEEATHSFDQSLIIGGENGSVYRGFLRSTEVTIKMLQSNSLQGCSEFQLEVDILSRMRHPNLITLIGTCLEASTLVYEYLPNGSLEDRLVCKDDTPPLSWQTRIRISIEVCSTLIFLHSNNPKSIIHGDLKPVNILLDANLTSKLSDFGTSHLSSKKDSKGTSTYMDPEFLKTGELTPSSDVYSFGIILLRLLTGRPALDIEIEVETALEKDKWGDILDASAGDWPYMRAKQLAHLALRCCSVNSKNRPDLGSEIWRVLEPMKVLCGTSTSFRLRSEENCRVPSYFVCPIFQETMQDPHIAADGFTYEAEAIKGWIDGGHKSSPMTNLELAHCNLIPNLSLRSAIQEWQQQP</sequence>
<evidence type="ECO:0000256" key="5">
    <source>
        <dbReference type="ARBA" id="ARBA00022786"/>
    </source>
</evidence>
<dbReference type="PROSITE" id="PS51698">
    <property type="entry name" value="U_BOX"/>
    <property type="match status" value="1"/>
</dbReference>
<dbReference type="OrthoDB" id="4062651at2759"/>
<feature type="domain" description="U-box" evidence="8">
    <location>
        <begin position="745"/>
        <end position="816"/>
    </location>
</feature>
<dbReference type="Gene3D" id="3.30.200.20">
    <property type="entry name" value="Phosphorylase Kinase, domain 1"/>
    <property type="match status" value="1"/>
</dbReference>
<dbReference type="Pfam" id="PF00069">
    <property type="entry name" value="Pkinase"/>
    <property type="match status" value="1"/>
</dbReference>
<comment type="catalytic activity">
    <reaction evidence="1">
        <text>S-ubiquitinyl-[E2 ubiquitin-conjugating enzyme]-L-cysteine + [acceptor protein]-L-lysine = [E2 ubiquitin-conjugating enzyme]-L-cysteine + N(6)-ubiquitinyl-[acceptor protein]-L-lysine.</text>
        <dbReference type="EC" id="2.3.2.27"/>
    </reaction>
</comment>
<evidence type="ECO:0000256" key="1">
    <source>
        <dbReference type="ARBA" id="ARBA00000900"/>
    </source>
</evidence>
<dbReference type="InterPro" id="IPR003613">
    <property type="entry name" value="Ubox_domain"/>
</dbReference>
<dbReference type="Gene3D" id="1.10.510.10">
    <property type="entry name" value="Transferase(Phosphotransferase) domain 1"/>
    <property type="match status" value="1"/>
</dbReference>
<reference evidence="9 10" key="1">
    <citation type="journal article" date="2020" name="IScience">
        <title>Genome Sequencing of the Endangered Kingdonia uniflora (Circaeasteraceae, Ranunculales) Reveals Potential Mechanisms of Evolutionary Specialization.</title>
        <authorList>
            <person name="Sun Y."/>
            <person name="Deng T."/>
            <person name="Zhang A."/>
            <person name="Moore M.J."/>
            <person name="Landis J.B."/>
            <person name="Lin N."/>
            <person name="Zhang H."/>
            <person name="Zhang X."/>
            <person name="Huang J."/>
            <person name="Zhang X."/>
            <person name="Sun H."/>
            <person name="Wang H."/>
        </authorList>
    </citation>
    <scope>NUCLEOTIDE SEQUENCE [LARGE SCALE GENOMIC DNA]</scope>
    <source>
        <strain evidence="9">TB1705</strain>
        <tissue evidence="9">Leaf</tissue>
    </source>
</reference>
<dbReference type="InterPro" id="IPR014729">
    <property type="entry name" value="Rossmann-like_a/b/a_fold"/>
</dbReference>
<keyword evidence="5" id="KW-0833">Ubl conjugation pathway</keyword>
<feature type="domain" description="Protein kinase" evidence="7">
    <location>
        <begin position="471"/>
        <end position="729"/>
    </location>
</feature>
<gene>
    <name evidence="9" type="ORF">GIB67_037329</name>
</gene>
<evidence type="ECO:0000256" key="2">
    <source>
        <dbReference type="ARBA" id="ARBA00004906"/>
    </source>
</evidence>
<dbReference type="PANTHER" id="PTHR45647:SF100">
    <property type="entry name" value="U-BOX DOMAIN-CONTAINING PROTEIN 33"/>
    <property type="match status" value="1"/>
</dbReference>
<dbReference type="GO" id="GO:0004672">
    <property type="term" value="F:protein kinase activity"/>
    <property type="evidence" value="ECO:0007669"/>
    <property type="project" value="InterPro"/>
</dbReference>
<dbReference type="SMART" id="SM00504">
    <property type="entry name" value="Ubox"/>
    <property type="match status" value="1"/>
</dbReference>
<dbReference type="EC" id="2.3.2.27" evidence="3"/>
<name>A0A7J7MS96_9MAGN</name>
<dbReference type="InterPro" id="IPR011009">
    <property type="entry name" value="Kinase-like_dom_sf"/>
</dbReference>
<keyword evidence="10" id="KW-1185">Reference proteome</keyword>
<dbReference type="SUPFAM" id="SSF57850">
    <property type="entry name" value="RING/U-box"/>
    <property type="match status" value="1"/>
</dbReference>
<dbReference type="PANTHER" id="PTHR45647">
    <property type="entry name" value="OS02G0152300 PROTEIN"/>
    <property type="match status" value="1"/>
</dbReference>
<dbReference type="PROSITE" id="PS50011">
    <property type="entry name" value="PROTEIN_KINASE_DOM"/>
    <property type="match status" value="1"/>
</dbReference>
<dbReference type="Proteomes" id="UP000541444">
    <property type="component" value="Unassembled WGS sequence"/>
</dbReference>
<proteinExistence type="predicted"/>
<dbReference type="CDD" id="cd01989">
    <property type="entry name" value="USP_STK_Ubox_N"/>
    <property type="match status" value="1"/>
</dbReference>
<dbReference type="GO" id="GO:0061630">
    <property type="term" value="F:ubiquitin protein ligase activity"/>
    <property type="evidence" value="ECO:0007669"/>
    <property type="project" value="UniProtKB-EC"/>
</dbReference>
<dbReference type="InterPro" id="IPR013083">
    <property type="entry name" value="Znf_RING/FYVE/PHD"/>
</dbReference>
<protein>
    <recommendedName>
        <fullName evidence="3">RING-type E3 ubiquitin transferase</fullName>
        <ecNumber evidence="3">2.3.2.27</ecNumber>
    </recommendedName>
</protein>
<dbReference type="Gene3D" id="3.30.40.10">
    <property type="entry name" value="Zinc/RING finger domain, C3HC4 (zinc finger)"/>
    <property type="match status" value="1"/>
</dbReference>
<evidence type="ECO:0000313" key="10">
    <source>
        <dbReference type="Proteomes" id="UP000541444"/>
    </source>
</evidence>
<evidence type="ECO:0000313" key="9">
    <source>
        <dbReference type="EMBL" id="KAF6157756.1"/>
    </source>
</evidence>
<comment type="pathway">
    <text evidence="2">Protein modification; protein ubiquitination.</text>
</comment>
<comment type="caution">
    <text evidence="9">The sequence shown here is derived from an EMBL/GenBank/DDBJ whole genome shotgun (WGS) entry which is preliminary data.</text>
</comment>
<evidence type="ECO:0000256" key="3">
    <source>
        <dbReference type="ARBA" id="ARBA00012483"/>
    </source>
</evidence>
<organism evidence="9 10">
    <name type="scientific">Kingdonia uniflora</name>
    <dbReference type="NCBI Taxonomy" id="39325"/>
    <lineage>
        <taxon>Eukaryota</taxon>
        <taxon>Viridiplantae</taxon>
        <taxon>Streptophyta</taxon>
        <taxon>Embryophyta</taxon>
        <taxon>Tracheophyta</taxon>
        <taxon>Spermatophyta</taxon>
        <taxon>Magnoliopsida</taxon>
        <taxon>Ranunculales</taxon>
        <taxon>Circaeasteraceae</taxon>
        <taxon>Kingdonia</taxon>
    </lineage>
</organism>